<feature type="region of interest" description="Disordered" evidence="1">
    <location>
        <begin position="1"/>
        <end position="34"/>
    </location>
</feature>
<gene>
    <name evidence="2" type="ORF">HAND00432_LOCUS21332</name>
</gene>
<organism evidence="2">
    <name type="scientific">Hemiselmis andersenii</name>
    <name type="common">Cryptophyte alga</name>
    <dbReference type="NCBI Taxonomy" id="464988"/>
    <lineage>
        <taxon>Eukaryota</taxon>
        <taxon>Cryptophyceae</taxon>
        <taxon>Cryptomonadales</taxon>
        <taxon>Hemiselmidaceae</taxon>
        <taxon>Hemiselmis</taxon>
    </lineage>
</organism>
<reference evidence="2" key="1">
    <citation type="submission" date="2021-01" db="EMBL/GenBank/DDBJ databases">
        <authorList>
            <person name="Corre E."/>
            <person name="Pelletier E."/>
            <person name="Niang G."/>
            <person name="Scheremetjew M."/>
            <person name="Finn R."/>
            <person name="Kale V."/>
            <person name="Holt S."/>
            <person name="Cochrane G."/>
            <person name="Meng A."/>
            <person name="Brown T."/>
            <person name="Cohen L."/>
        </authorList>
    </citation>
    <scope>NUCLEOTIDE SEQUENCE</scope>
    <source>
        <strain evidence="2">CCMP644</strain>
    </source>
</reference>
<protein>
    <submittedName>
        <fullName evidence="2">Uncharacterized protein</fullName>
    </submittedName>
</protein>
<accession>A0A6U4ZDZ7</accession>
<proteinExistence type="predicted"/>
<feature type="compositionally biased region" description="Polar residues" evidence="1">
    <location>
        <begin position="106"/>
        <end position="116"/>
    </location>
</feature>
<sequence length="116" mass="13101">MPPAGGKGAGVSVKNVTQAPRFQNVGRHKHTEQRARVHRFRELEGFTDHMPAANQTIRDAWMEKRIWRYKEDASVRRILKRSGSSNSRIAPGPDEGEEGGMMGSQGLFQESWSPKR</sequence>
<evidence type="ECO:0000313" key="2">
    <source>
        <dbReference type="EMBL" id="CAD8970333.1"/>
    </source>
</evidence>
<dbReference type="AlphaFoldDB" id="A0A6U4ZDZ7"/>
<evidence type="ECO:0000256" key="1">
    <source>
        <dbReference type="SAM" id="MobiDB-lite"/>
    </source>
</evidence>
<dbReference type="EMBL" id="HBFX01035395">
    <property type="protein sequence ID" value="CAD8970333.1"/>
    <property type="molecule type" value="Transcribed_RNA"/>
</dbReference>
<feature type="region of interest" description="Disordered" evidence="1">
    <location>
        <begin position="81"/>
        <end position="116"/>
    </location>
</feature>
<name>A0A6U4ZDZ7_HEMAN</name>